<evidence type="ECO:0000259" key="10">
    <source>
        <dbReference type="PROSITE" id="PS51843"/>
    </source>
</evidence>
<name>A0ABQ8JPN8_DERPT</name>
<keyword evidence="6" id="KW-0804">Transcription</keyword>
<keyword evidence="8" id="KW-0539">Nucleus</keyword>
<dbReference type="EMBL" id="NJHN03000029">
    <property type="protein sequence ID" value="KAH9424425.1"/>
    <property type="molecule type" value="Genomic_DNA"/>
</dbReference>
<evidence type="ECO:0000256" key="5">
    <source>
        <dbReference type="ARBA" id="ARBA00023125"/>
    </source>
</evidence>
<evidence type="ECO:0000313" key="12">
    <source>
        <dbReference type="Proteomes" id="UP000887458"/>
    </source>
</evidence>
<evidence type="ECO:0000256" key="8">
    <source>
        <dbReference type="ARBA" id="ARBA00023242"/>
    </source>
</evidence>
<evidence type="ECO:0000256" key="3">
    <source>
        <dbReference type="ARBA" id="ARBA00022833"/>
    </source>
</evidence>
<dbReference type="PANTHER" id="PTHR24082">
    <property type="entry name" value="NUCLEAR HORMONE RECEPTOR"/>
    <property type="match status" value="1"/>
</dbReference>
<evidence type="ECO:0000256" key="1">
    <source>
        <dbReference type="ARBA" id="ARBA00022723"/>
    </source>
</evidence>
<keyword evidence="12" id="KW-1185">Reference proteome</keyword>
<dbReference type="PRINTS" id="PR00398">
    <property type="entry name" value="STRDHORMONER"/>
</dbReference>
<dbReference type="SMART" id="SM00399">
    <property type="entry name" value="ZnF_C4"/>
    <property type="match status" value="1"/>
</dbReference>
<dbReference type="InterPro" id="IPR013088">
    <property type="entry name" value="Znf_NHR/GATA"/>
</dbReference>
<comment type="caution">
    <text evidence="11">The sequence shown here is derived from an EMBL/GenBank/DDBJ whole genome shotgun (WGS) entry which is preliminary data.</text>
</comment>
<accession>A0ABQ8JPN8</accession>
<organism evidence="11 12">
    <name type="scientific">Dermatophagoides pteronyssinus</name>
    <name type="common">European house dust mite</name>
    <dbReference type="NCBI Taxonomy" id="6956"/>
    <lineage>
        <taxon>Eukaryota</taxon>
        <taxon>Metazoa</taxon>
        <taxon>Ecdysozoa</taxon>
        <taxon>Arthropoda</taxon>
        <taxon>Chelicerata</taxon>
        <taxon>Arachnida</taxon>
        <taxon>Acari</taxon>
        <taxon>Acariformes</taxon>
        <taxon>Sarcoptiformes</taxon>
        <taxon>Astigmata</taxon>
        <taxon>Psoroptidia</taxon>
        <taxon>Analgoidea</taxon>
        <taxon>Pyroglyphidae</taxon>
        <taxon>Dermatophagoidinae</taxon>
        <taxon>Dermatophagoides</taxon>
    </lineage>
</organism>
<dbReference type="InterPro" id="IPR001628">
    <property type="entry name" value="Znf_hrmn_rcpt"/>
</dbReference>
<sequence>MELSFKKICTVCGDKALGYNFNALTCESCKAFFRRNALRNKNFRCSSSAAGNNNHYCLLTPDTRKYCRYCRLKKCFEIGMRKLNNHRKYRHQHQRYDDNIHPDSSAEQQQQKQSSKTNIILVPISVESMMIDDDPLSPSNNNQYCWSNISDFVYRHAIRLEHIENPLIDSSLNIDPNNIVDNNQELFQLNRLEQKKLEEINYHLHTLYDFGDNSNFHPEHEKIIRDQQDGLKYLEMSMKKLIITVKNVPSFRQLCQEDQIQLLKNSAIEIKWIINLRFFDESRKSCLLPNPNLEERNSFIVFDNDYLQQTYGNEIIGRLKNFFNSFRYDWRNDDSILNLLSMMILFYPERSNLINLIYYVKYSSICEGRSIYLKLLTGIQEIRYLNEQCLEFILKMDMKFVGPLTMELYELKLKKKKLLNS</sequence>
<evidence type="ECO:0000256" key="4">
    <source>
        <dbReference type="ARBA" id="ARBA00023015"/>
    </source>
</evidence>
<dbReference type="PROSITE" id="PS51843">
    <property type="entry name" value="NR_LBD"/>
    <property type="match status" value="1"/>
</dbReference>
<feature type="domain" description="NR LBD" evidence="10">
    <location>
        <begin position="199"/>
        <end position="421"/>
    </location>
</feature>
<dbReference type="SUPFAM" id="SSF48508">
    <property type="entry name" value="Nuclear receptor ligand-binding domain"/>
    <property type="match status" value="1"/>
</dbReference>
<keyword evidence="1" id="KW-0479">Metal-binding</keyword>
<reference evidence="11 12" key="1">
    <citation type="journal article" date="2018" name="J. Allergy Clin. Immunol.">
        <title>High-quality assembly of Dermatophagoides pteronyssinus genome and transcriptome reveals a wide range of novel allergens.</title>
        <authorList>
            <person name="Liu X.Y."/>
            <person name="Yang K.Y."/>
            <person name="Wang M.Q."/>
            <person name="Kwok J.S."/>
            <person name="Zeng X."/>
            <person name="Yang Z."/>
            <person name="Xiao X.J."/>
            <person name="Lau C.P."/>
            <person name="Li Y."/>
            <person name="Huang Z.M."/>
            <person name="Ba J.G."/>
            <person name="Yim A.K."/>
            <person name="Ouyang C.Y."/>
            <person name="Ngai S.M."/>
            <person name="Chan T.F."/>
            <person name="Leung E.L."/>
            <person name="Liu L."/>
            <person name="Liu Z.G."/>
            <person name="Tsui S.K."/>
        </authorList>
    </citation>
    <scope>NUCLEOTIDE SEQUENCE [LARGE SCALE GENOMIC DNA]</scope>
    <source>
        <strain evidence="11">Derp</strain>
    </source>
</reference>
<dbReference type="Pfam" id="PF00105">
    <property type="entry name" value="zf-C4"/>
    <property type="match status" value="1"/>
</dbReference>
<evidence type="ECO:0000256" key="6">
    <source>
        <dbReference type="ARBA" id="ARBA00023163"/>
    </source>
</evidence>
<dbReference type="SUPFAM" id="SSF57716">
    <property type="entry name" value="Glucocorticoid receptor-like (DNA-binding domain)"/>
    <property type="match status" value="1"/>
</dbReference>
<gene>
    <name evidence="11" type="primary">Hr96_4</name>
    <name evidence="11" type="ORF">DERP_004610</name>
</gene>
<dbReference type="InterPro" id="IPR001723">
    <property type="entry name" value="Nuclear_hrmn_rcpt"/>
</dbReference>
<proteinExistence type="predicted"/>
<keyword evidence="3" id="KW-0862">Zinc</keyword>
<dbReference type="InterPro" id="IPR050234">
    <property type="entry name" value="Nuclear_hormone_rcpt_NR1"/>
</dbReference>
<evidence type="ECO:0000256" key="2">
    <source>
        <dbReference type="ARBA" id="ARBA00022771"/>
    </source>
</evidence>
<keyword evidence="5" id="KW-0238">DNA-binding</keyword>
<protein>
    <submittedName>
        <fullName evidence="11">Zinc ion binding</fullName>
    </submittedName>
</protein>
<dbReference type="Pfam" id="PF00104">
    <property type="entry name" value="Hormone_recep"/>
    <property type="match status" value="1"/>
</dbReference>
<dbReference type="PRINTS" id="PR00047">
    <property type="entry name" value="STROIDFINGER"/>
</dbReference>
<dbReference type="InterPro" id="IPR035500">
    <property type="entry name" value="NHR-like_dom_sf"/>
</dbReference>
<evidence type="ECO:0000259" key="9">
    <source>
        <dbReference type="PROSITE" id="PS51030"/>
    </source>
</evidence>
<evidence type="ECO:0000256" key="7">
    <source>
        <dbReference type="ARBA" id="ARBA00023170"/>
    </source>
</evidence>
<keyword evidence="2" id="KW-0863">Zinc-finger</keyword>
<dbReference type="PANTHER" id="PTHR24082:SF283">
    <property type="entry name" value="NUCLEAR HORMONE RECEPTOR HR96"/>
    <property type="match status" value="1"/>
</dbReference>
<dbReference type="Gene3D" id="1.10.565.10">
    <property type="entry name" value="Retinoid X Receptor"/>
    <property type="match status" value="1"/>
</dbReference>
<keyword evidence="7" id="KW-0675">Receptor</keyword>
<keyword evidence="4" id="KW-0805">Transcription regulation</keyword>
<dbReference type="PROSITE" id="PS00031">
    <property type="entry name" value="NUCLEAR_REC_DBD_1"/>
    <property type="match status" value="1"/>
</dbReference>
<dbReference type="Proteomes" id="UP000887458">
    <property type="component" value="Unassembled WGS sequence"/>
</dbReference>
<feature type="domain" description="Nuclear receptor" evidence="9">
    <location>
        <begin position="6"/>
        <end position="87"/>
    </location>
</feature>
<dbReference type="InterPro" id="IPR000536">
    <property type="entry name" value="Nucl_hrmn_rcpt_lig-bd"/>
</dbReference>
<reference evidence="11 12" key="2">
    <citation type="journal article" date="2022" name="Mol. Biol. Evol.">
        <title>Comparative Genomics Reveals Insights into the Divergent Evolution of Astigmatic Mites and Household Pest Adaptations.</title>
        <authorList>
            <person name="Xiong Q."/>
            <person name="Wan A.T."/>
            <person name="Liu X."/>
            <person name="Fung C.S."/>
            <person name="Xiao X."/>
            <person name="Malainual N."/>
            <person name="Hou J."/>
            <person name="Wang L."/>
            <person name="Wang M."/>
            <person name="Yang K.Y."/>
            <person name="Cui Y."/>
            <person name="Leung E.L."/>
            <person name="Nong W."/>
            <person name="Shin S.K."/>
            <person name="Au S.W."/>
            <person name="Jeong K.Y."/>
            <person name="Chew F.T."/>
            <person name="Hui J.H."/>
            <person name="Leung T.F."/>
            <person name="Tungtrongchitr A."/>
            <person name="Zhong N."/>
            <person name="Liu Z."/>
            <person name="Tsui S.K."/>
        </authorList>
    </citation>
    <scope>NUCLEOTIDE SEQUENCE [LARGE SCALE GENOMIC DNA]</scope>
    <source>
        <strain evidence="11">Derp</strain>
    </source>
</reference>
<dbReference type="PROSITE" id="PS51030">
    <property type="entry name" value="NUCLEAR_REC_DBD_2"/>
    <property type="match status" value="1"/>
</dbReference>
<evidence type="ECO:0000313" key="11">
    <source>
        <dbReference type="EMBL" id="KAH9424425.1"/>
    </source>
</evidence>
<dbReference type="Gene3D" id="3.30.50.10">
    <property type="entry name" value="Erythroid Transcription Factor GATA-1, subunit A"/>
    <property type="match status" value="1"/>
</dbReference>